<feature type="transmembrane region" description="Helical" evidence="5">
    <location>
        <begin position="58"/>
        <end position="78"/>
    </location>
</feature>
<feature type="transmembrane region" description="Helical" evidence="5">
    <location>
        <begin position="25"/>
        <end position="46"/>
    </location>
</feature>
<keyword evidence="4 5" id="KW-0472">Membrane</keyword>
<name>A0A1M5V4L1_BUTFI</name>
<keyword evidence="3 5" id="KW-1133">Transmembrane helix</keyword>
<evidence type="ECO:0000256" key="5">
    <source>
        <dbReference type="SAM" id="Phobius"/>
    </source>
</evidence>
<evidence type="ECO:0000313" key="8">
    <source>
        <dbReference type="Proteomes" id="UP000184278"/>
    </source>
</evidence>
<feature type="domain" description="ABC-2 type transporter transmembrane" evidence="6">
    <location>
        <begin position="33"/>
        <end position="210"/>
    </location>
</feature>
<reference evidence="8" key="1">
    <citation type="submission" date="2016-11" db="EMBL/GenBank/DDBJ databases">
        <authorList>
            <person name="Varghese N."/>
            <person name="Submissions S."/>
        </authorList>
    </citation>
    <scope>NUCLEOTIDE SEQUENCE [LARGE SCALE GENOMIC DNA]</scope>
    <source>
        <strain evidence="8">DSM 3071</strain>
    </source>
</reference>
<dbReference type="OrthoDB" id="1414986at2"/>
<protein>
    <submittedName>
        <fullName evidence="7">ABC-2 type transport system permease protein</fullName>
    </submittedName>
</protein>
<keyword evidence="2 5" id="KW-0812">Transmembrane</keyword>
<gene>
    <name evidence="7" type="ORF">SAMN02745229_00870</name>
</gene>
<dbReference type="GO" id="GO:0140359">
    <property type="term" value="F:ABC-type transporter activity"/>
    <property type="evidence" value="ECO:0007669"/>
    <property type="project" value="InterPro"/>
</dbReference>
<organism evidence="7 8">
    <name type="scientific">Butyrivibrio fibrisolvens DSM 3071</name>
    <dbReference type="NCBI Taxonomy" id="1121131"/>
    <lineage>
        <taxon>Bacteria</taxon>
        <taxon>Bacillati</taxon>
        <taxon>Bacillota</taxon>
        <taxon>Clostridia</taxon>
        <taxon>Lachnospirales</taxon>
        <taxon>Lachnospiraceae</taxon>
        <taxon>Butyrivibrio</taxon>
    </lineage>
</organism>
<evidence type="ECO:0000256" key="2">
    <source>
        <dbReference type="ARBA" id="ARBA00022692"/>
    </source>
</evidence>
<dbReference type="EMBL" id="FQXK01000006">
    <property type="protein sequence ID" value="SHH70207.1"/>
    <property type="molecule type" value="Genomic_DNA"/>
</dbReference>
<dbReference type="PANTHER" id="PTHR43229:SF6">
    <property type="entry name" value="ABC-TYPE MULTIDRUG TRANSPORT SYSTEM, PERMEASE COMPONENT"/>
    <property type="match status" value="1"/>
</dbReference>
<dbReference type="Pfam" id="PF01061">
    <property type="entry name" value="ABC2_membrane"/>
    <property type="match status" value="1"/>
</dbReference>
<feature type="transmembrane region" description="Helical" evidence="5">
    <location>
        <begin position="99"/>
        <end position="126"/>
    </location>
</feature>
<accession>A0A1M5V4L1</accession>
<dbReference type="GeneID" id="89511652"/>
<dbReference type="RefSeq" id="WP_073385798.1">
    <property type="nucleotide sequence ID" value="NZ_FQXK01000006.1"/>
</dbReference>
<evidence type="ECO:0000256" key="1">
    <source>
        <dbReference type="ARBA" id="ARBA00004141"/>
    </source>
</evidence>
<dbReference type="AlphaFoldDB" id="A0A1M5V4L1"/>
<dbReference type="InterPro" id="IPR051784">
    <property type="entry name" value="Nod_factor_ABC_transporter"/>
</dbReference>
<feature type="transmembrane region" description="Helical" evidence="5">
    <location>
        <begin position="221"/>
        <end position="246"/>
    </location>
</feature>
<dbReference type="PANTHER" id="PTHR43229">
    <property type="entry name" value="NODULATION PROTEIN J"/>
    <property type="match status" value="1"/>
</dbReference>
<keyword evidence="8" id="KW-1185">Reference proteome</keyword>
<sequence>MIRRFWDQAYLYHKGRSAAFEAEEFVLMQIGYPLITLIFYCLIATFSFNTSNLTNWVIGNAFLLCTNACIFGLGRVFVSERYCGRLRSIIASPCSKMSLILASGVFPALFAVCSSVCGLVVGSLLFGVDFSGVNMPLVALAIIIAMISAASFGLFISVFGLMTDSMHLILNVVSYLLMIFTGAEFPVSHLPLAGQVIAQMMPLTKAIAAMDKLFEGDIKEFYVLIAAEILTGTVYALLTYFIFGFAERVARKNGKFDMF</sequence>
<proteinExistence type="predicted"/>
<evidence type="ECO:0000256" key="4">
    <source>
        <dbReference type="ARBA" id="ARBA00023136"/>
    </source>
</evidence>
<dbReference type="InterPro" id="IPR013525">
    <property type="entry name" value="ABC2_TM"/>
</dbReference>
<feature type="transmembrane region" description="Helical" evidence="5">
    <location>
        <begin position="138"/>
        <end position="161"/>
    </location>
</feature>
<comment type="subcellular location">
    <subcellularLocation>
        <location evidence="1">Membrane</location>
        <topology evidence="1">Multi-pass membrane protein</topology>
    </subcellularLocation>
</comment>
<dbReference type="STRING" id="1121131.SAMN02745229_00870"/>
<feature type="transmembrane region" description="Helical" evidence="5">
    <location>
        <begin position="168"/>
        <end position="187"/>
    </location>
</feature>
<evidence type="ECO:0000313" key="7">
    <source>
        <dbReference type="EMBL" id="SHH70207.1"/>
    </source>
</evidence>
<evidence type="ECO:0000256" key="3">
    <source>
        <dbReference type="ARBA" id="ARBA00022989"/>
    </source>
</evidence>
<dbReference type="GO" id="GO:0016020">
    <property type="term" value="C:membrane"/>
    <property type="evidence" value="ECO:0007669"/>
    <property type="project" value="UniProtKB-SubCell"/>
</dbReference>
<dbReference type="Proteomes" id="UP000184278">
    <property type="component" value="Unassembled WGS sequence"/>
</dbReference>
<evidence type="ECO:0000259" key="6">
    <source>
        <dbReference type="Pfam" id="PF01061"/>
    </source>
</evidence>